<gene>
    <name evidence="1" type="ORF">A2931_03330</name>
</gene>
<dbReference type="Proteomes" id="UP000177486">
    <property type="component" value="Unassembled WGS sequence"/>
</dbReference>
<dbReference type="EMBL" id="MHMQ01000037">
    <property type="protein sequence ID" value="OGZ29398.1"/>
    <property type="molecule type" value="Genomic_DNA"/>
</dbReference>
<sequence>MILAVAPNILLLLQILDIPLLLANSVQAPLHLLVRHLAVVHRDSIGMVIAVLLQLAHRANTGMCHRAAEPAIARQPRLLIVHPVNGGIARLALADQLLLPQILVRQISIGMVLLVCLIHRQIQPRLVPPASTGIVPEALA</sequence>
<name>A0A1G2EVV6_9BACT</name>
<evidence type="ECO:0000313" key="1">
    <source>
        <dbReference type="EMBL" id="OGZ29398.1"/>
    </source>
</evidence>
<proteinExistence type="predicted"/>
<reference evidence="1 2" key="1">
    <citation type="journal article" date="2016" name="Nat. Commun.">
        <title>Thousands of microbial genomes shed light on interconnected biogeochemical processes in an aquifer system.</title>
        <authorList>
            <person name="Anantharaman K."/>
            <person name="Brown C.T."/>
            <person name="Hug L.A."/>
            <person name="Sharon I."/>
            <person name="Castelle C.J."/>
            <person name="Probst A.J."/>
            <person name="Thomas B.C."/>
            <person name="Singh A."/>
            <person name="Wilkins M.J."/>
            <person name="Karaoz U."/>
            <person name="Brodie E.L."/>
            <person name="Williams K.H."/>
            <person name="Hubbard S.S."/>
            <person name="Banfield J.F."/>
        </authorList>
    </citation>
    <scope>NUCLEOTIDE SEQUENCE [LARGE SCALE GENOMIC DNA]</scope>
</reference>
<protein>
    <submittedName>
        <fullName evidence="1">Uncharacterized protein</fullName>
    </submittedName>
</protein>
<accession>A0A1G2EVV6</accession>
<comment type="caution">
    <text evidence="1">The sequence shown here is derived from an EMBL/GenBank/DDBJ whole genome shotgun (WGS) entry which is preliminary data.</text>
</comment>
<evidence type="ECO:0000313" key="2">
    <source>
        <dbReference type="Proteomes" id="UP000177486"/>
    </source>
</evidence>
<dbReference type="AlphaFoldDB" id="A0A1G2EVV6"/>
<organism evidence="1 2">
    <name type="scientific">Candidatus Niyogibacteria bacterium RIFCSPLOWO2_01_FULL_45_48</name>
    <dbReference type="NCBI Taxonomy" id="1801724"/>
    <lineage>
        <taxon>Bacteria</taxon>
        <taxon>Candidatus Niyogiibacteriota</taxon>
    </lineage>
</organism>